<evidence type="ECO:0000313" key="2">
    <source>
        <dbReference type="EMBL" id="KAF1996607.1"/>
    </source>
</evidence>
<organism evidence="2 3">
    <name type="scientific">Amniculicola lignicola CBS 123094</name>
    <dbReference type="NCBI Taxonomy" id="1392246"/>
    <lineage>
        <taxon>Eukaryota</taxon>
        <taxon>Fungi</taxon>
        <taxon>Dikarya</taxon>
        <taxon>Ascomycota</taxon>
        <taxon>Pezizomycotina</taxon>
        <taxon>Dothideomycetes</taxon>
        <taxon>Pleosporomycetidae</taxon>
        <taxon>Pleosporales</taxon>
        <taxon>Amniculicolaceae</taxon>
        <taxon>Amniculicola</taxon>
    </lineage>
</organism>
<feature type="compositionally biased region" description="Basic and acidic residues" evidence="1">
    <location>
        <begin position="1"/>
        <end position="10"/>
    </location>
</feature>
<gene>
    <name evidence="2" type="ORF">P154DRAFT_537829</name>
</gene>
<reference evidence="2" key="1">
    <citation type="journal article" date="2020" name="Stud. Mycol.">
        <title>101 Dothideomycetes genomes: a test case for predicting lifestyles and emergence of pathogens.</title>
        <authorList>
            <person name="Haridas S."/>
            <person name="Albert R."/>
            <person name="Binder M."/>
            <person name="Bloem J."/>
            <person name="Labutti K."/>
            <person name="Salamov A."/>
            <person name="Andreopoulos B."/>
            <person name="Baker S."/>
            <person name="Barry K."/>
            <person name="Bills G."/>
            <person name="Bluhm B."/>
            <person name="Cannon C."/>
            <person name="Castanera R."/>
            <person name="Culley D."/>
            <person name="Daum C."/>
            <person name="Ezra D."/>
            <person name="Gonzalez J."/>
            <person name="Henrissat B."/>
            <person name="Kuo A."/>
            <person name="Liang C."/>
            <person name="Lipzen A."/>
            <person name="Lutzoni F."/>
            <person name="Magnuson J."/>
            <person name="Mondo S."/>
            <person name="Nolan M."/>
            <person name="Ohm R."/>
            <person name="Pangilinan J."/>
            <person name="Park H.-J."/>
            <person name="Ramirez L."/>
            <person name="Alfaro M."/>
            <person name="Sun H."/>
            <person name="Tritt A."/>
            <person name="Yoshinaga Y."/>
            <person name="Zwiers L.-H."/>
            <person name="Turgeon B."/>
            <person name="Goodwin S."/>
            <person name="Spatafora J."/>
            <person name="Crous P."/>
            <person name="Grigoriev I."/>
        </authorList>
    </citation>
    <scope>NUCLEOTIDE SEQUENCE</scope>
    <source>
        <strain evidence="2">CBS 123094</strain>
    </source>
</reference>
<sequence length="273" mass="31378">MFPLHIDRTTEGVVPSRSKTKSGAKRGDFDVRGGQARTGVEKKRSAVESLEERSTWEEKLYGVVRAVENLHEEVKGLQPDMRFAQRHVFNSSSLPSQATFYTLHNSPLWDHIDIISLELGMCIPTFDIYRSDPPKRKKRKPSPVPQPQPQIYQPQNMPGNQAQGGRQHHGPRIPQHATPAQGHHPSPGHGHGHRGGHQVVRDNQATVREPQTVSRVKYEQMRSERDRIQFELSDLKAKKSRWVEALRQIQLNYKGRDEETRNSVRDLRKKMEF</sequence>
<dbReference type="EMBL" id="ML977623">
    <property type="protein sequence ID" value="KAF1996607.1"/>
    <property type="molecule type" value="Genomic_DNA"/>
</dbReference>
<feature type="region of interest" description="Disordered" evidence="1">
    <location>
        <begin position="128"/>
        <end position="197"/>
    </location>
</feature>
<dbReference type="AlphaFoldDB" id="A0A6A5W5M6"/>
<name>A0A6A5W5M6_9PLEO</name>
<protein>
    <submittedName>
        <fullName evidence="2">Uncharacterized protein</fullName>
    </submittedName>
</protein>
<dbReference type="Proteomes" id="UP000799779">
    <property type="component" value="Unassembled WGS sequence"/>
</dbReference>
<evidence type="ECO:0000313" key="3">
    <source>
        <dbReference type="Proteomes" id="UP000799779"/>
    </source>
</evidence>
<feature type="compositionally biased region" description="Low complexity" evidence="1">
    <location>
        <begin position="149"/>
        <end position="158"/>
    </location>
</feature>
<accession>A0A6A5W5M6</accession>
<proteinExistence type="predicted"/>
<keyword evidence="3" id="KW-1185">Reference proteome</keyword>
<feature type="region of interest" description="Disordered" evidence="1">
    <location>
        <begin position="1"/>
        <end position="37"/>
    </location>
</feature>
<evidence type="ECO:0000256" key="1">
    <source>
        <dbReference type="SAM" id="MobiDB-lite"/>
    </source>
</evidence>